<evidence type="ECO:0000259" key="12">
    <source>
        <dbReference type="Pfam" id="PF00593"/>
    </source>
</evidence>
<dbReference type="PANTHER" id="PTHR30069">
    <property type="entry name" value="TONB-DEPENDENT OUTER MEMBRANE RECEPTOR"/>
    <property type="match status" value="1"/>
</dbReference>
<keyword evidence="4 10" id="KW-0812">Transmembrane</keyword>
<dbReference type="Proteomes" id="UP000197024">
    <property type="component" value="Chromosome"/>
</dbReference>
<evidence type="ECO:0000256" key="8">
    <source>
        <dbReference type="ARBA" id="ARBA00023170"/>
    </source>
</evidence>
<evidence type="ECO:0000256" key="9">
    <source>
        <dbReference type="ARBA" id="ARBA00023237"/>
    </source>
</evidence>
<organism evidence="14 15">
    <name type="scientific">Brevundimonas diminuta</name>
    <name type="common">Pseudomonas diminuta</name>
    <dbReference type="NCBI Taxonomy" id="293"/>
    <lineage>
        <taxon>Bacteria</taxon>
        <taxon>Pseudomonadati</taxon>
        <taxon>Pseudomonadota</taxon>
        <taxon>Alphaproteobacteria</taxon>
        <taxon>Caulobacterales</taxon>
        <taxon>Caulobacteraceae</taxon>
        <taxon>Brevundimonas</taxon>
    </lineage>
</organism>
<dbReference type="GO" id="GO:0009279">
    <property type="term" value="C:cell outer membrane"/>
    <property type="evidence" value="ECO:0007669"/>
    <property type="project" value="UniProtKB-SubCell"/>
</dbReference>
<keyword evidence="6 11" id="KW-0798">TonB box</keyword>
<keyword evidence="8 14" id="KW-0675">Receptor</keyword>
<evidence type="ECO:0000256" key="6">
    <source>
        <dbReference type="ARBA" id="ARBA00023077"/>
    </source>
</evidence>
<dbReference type="SUPFAM" id="SSF56935">
    <property type="entry name" value="Porins"/>
    <property type="match status" value="1"/>
</dbReference>
<feature type="domain" description="TonB-dependent receptor plug" evidence="13">
    <location>
        <begin position="96"/>
        <end position="205"/>
    </location>
</feature>
<reference evidence="14 15" key="2">
    <citation type="submission" date="2017-06" db="EMBL/GenBank/DDBJ databases">
        <authorList>
            <person name="Kim H.J."/>
            <person name="Triplett B.A."/>
        </authorList>
    </citation>
    <scope>NUCLEOTIDE SEQUENCE [LARGE SCALE GENOMIC DNA]</scope>
    <source>
        <strain evidence="14 15">BZC3</strain>
    </source>
</reference>
<comment type="similarity">
    <text evidence="10 11">Belongs to the TonB-dependent receptor family.</text>
</comment>
<dbReference type="Gene3D" id="2.170.130.10">
    <property type="entry name" value="TonB-dependent receptor, plug domain"/>
    <property type="match status" value="1"/>
</dbReference>
<evidence type="ECO:0000256" key="4">
    <source>
        <dbReference type="ARBA" id="ARBA00022692"/>
    </source>
</evidence>
<evidence type="ECO:0000313" key="15">
    <source>
        <dbReference type="Proteomes" id="UP000197024"/>
    </source>
</evidence>
<keyword evidence="2 10" id="KW-0813">Transport</keyword>
<dbReference type="GO" id="GO:0044718">
    <property type="term" value="P:siderophore transmembrane transport"/>
    <property type="evidence" value="ECO:0007669"/>
    <property type="project" value="TreeGrafter"/>
</dbReference>
<name>A0A1Z3M1J8_BREDI</name>
<dbReference type="AlphaFoldDB" id="A0A1Z3M1J8"/>
<proteinExistence type="inferred from homology"/>
<accession>A0A1Z3M1J8</accession>
<keyword evidence="9 10" id="KW-0998">Cell outer membrane</keyword>
<dbReference type="GO" id="GO:0015344">
    <property type="term" value="F:siderophore uptake transmembrane transporter activity"/>
    <property type="evidence" value="ECO:0007669"/>
    <property type="project" value="TreeGrafter"/>
</dbReference>
<dbReference type="InterPro" id="IPR012910">
    <property type="entry name" value="Plug_dom"/>
</dbReference>
<keyword evidence="3 10" id="KW-1134">Transmembrane beta strand</keyword>
<dbReference type="Pfam" id="PF00593">
    <property type="entry name" value="TonB_dep_Rec_b-barrel"/>
    <property type="match status" value="1"/>
</dbReference>
<dbReference type="Gene3D" id="2.40.170.20">
    <property type="entry name" value="TonB-dependent receptor, beta-barrel domain"/>
    <property type="match status" value="1"/>
</dbReference>
<dbReference type="InterPro" id="IPR039426">
    <property type="entry name" value="TonB-dep_rcpt-like"/>
</dbReference>
<feature type="domain" description="TonB-dependent receptor-like beta-barrel" evidence="12">
    <location>
        <begin position="252"/>
        <end position="651"/>
    </location>
</feature>
<comment type="subcellular location">
    <subcellularLocation>
        <location evidence="1 10">Cell outer membrane</location>
        <topology evidence="1 10">Multi-pass membrane protein</topology>
    </subcellularLocation>
</comment>
<keyword evidence="7 10" id="KW-0472">Membrane</keyword>
<gene>
    <name evidence="14" type="ORF">CD943_16360</name>
</gene>
<dbReference type="PROSITE" id="PS52016">
    <property type="entry name" value="TONB_DEPENDENT_REC_3"/>
    <property type="match status" value="1"/>
</dbReference>
<evidence type="ECO:0000256" key="11">
    <source>
        <dbReference type="RuleBase" id="RU003357"/>
    </source>
</evidence>
<dbReference type="Pfam" id="PF07715">
    <property type="entry name" value="Plug"/>
    <property type="match status" value="1"/>
</dbReference>
<dbReference type="InterPro" id="IPR036942">
    <property type="entry name" value="Beta-barrel_TonB_sf"/>
</dbReference>
<evidence type="ECO:0000256" key="2">
    <source>
        <dbReference type="ARBA" id="ARBA00022448"/>
    </source>
</evidence>
<evidence type="ECO:0000259" key="13">
    <source>
        <dbReference type="Pfam" id="PF07715"/>
    </source>
</evidence>
<dbReference type="InterPro" id="IPR037066">
    <property type="entry name" value="Plug_dom_sf"/>
</dbReference>
<protein>
    <submittedName>
        <fullName evidence="14">TonB-dependent receptor</fullName>
    </submittedName>
</protein>
<dbReference type="PANTHER" id="PTHR30069:SF29">
    <property type="entry name" value="HEMOGLOBIN AND HEMOGLOBIN-HAPTOGLOBIN-BINDING PROTEIN 1-RELATED"/>
    <property type="match status" value="1"/>
</dbReference>
<dbReference type="InterPro" id="IPR000531">
    <property type="entry name" value="Beta-barrel_TonB"/>
</dbReference>
<evidence type="ECO:0000256" key="5">
    <source>
        <dbReference type="ARBA" id="ARBA00022729"/>
    </source>
</evidence>
<evidence type="ECO:0000256" key="10">
    <source>
        <dbReference type="PROSITE-ProRule" id="PRU01360"/>
    </source>
</evidence>
<evidence type="ECO:0000256" key="1">
    <source>
        <dbReference type="ARBA" id="ARBA00004571"/>
    </source>
</evidence>
<dbReference type="EMBL" id="CP021995">
    <property type="protein sequence ID" value="ASD28333.1"/>
    <property type="molecule type" value="Genomic_DNA"/>
</dbReference>
<evidence type="ECO:0000256" key="3">
    <source>
        <dbReference type="ARBA" id="ARBA00022452"/>
    </source>
</evidence>
<sequence>MRRRRRLGSRSNPVTSRSADPVPFQFPACFGALVSSFLVSSRGRQVRLAAVAALLAVTASPALAQEIDHHDDDDHQDEATEVEDIIVQATRSGRRIQDEPIRVEVIGREEIEEKLLMRPGNIAMLVNETGGVRVQVTSPALGAANIRMQGMSGRYTQLLADGLPLYGGQTSSLGVLQIPPTDLGQVEVIKGAASALYGPSALGGVINLVSRRPGDAVEAEVLANITSRDGQDLTAYASAPFKGAWGQSIVGGYNRQSRQDLDGDGWSDIAAYERWSVRPRLFWEGDGGGEAFVTVGAMTETRSGGTEPGRTAPDGRPFVQAQDTDRFDAGLVARLPIAWGTAHVRASAMTQAHDHQFGDVFEQDRHDTGFLETSLGSEVGATTWLAGAAVQVDAYRSDTSSGFDYTYTVPGVFAQVEHELTPDLTLAGSARFDQHSEYGGQFSPRLSMLYRPGPWTVRASVGQGFFAPTPFVDVTEATGLSRLEPLDGLKEEVARTASLDVGYRRGRIEANLTLFGSDLDDAIRAVDDGVGRVRLINVDGVTRTRGAEALLRYRQAPFTLTGSYVFVDATEPDDNGFVRRDTPVTPRHTAGLVAMWEEHDRGRLGLEIYYTGKQSLEDNPYRSESPSYVEVGLLGEVIFGRVSLFLNAENLLNVRQTRHDPLLLPQRAADGRWTVDAWGPTDGFTVNGGVRLKFGGGH</sequence>
<reference evidence="14 15" key="1">
    <citation type="submission" date="2017-06" db="EMBL/GenBank/DDBJ databases">
        <title>Biodegradation of gentamicin by bacterial consortia AMQD4 in synthetic medium and raw gentamicin sewage.</title>
        <authorList>
            <person name="Chang H."/>
            <person name="Feng Y."/>
            <person name="Li Z."/>
            <person name="Xue J."/>
            <person name="Cheng D."/>
        </authorList>
    </citation>
    <scope>NUCLEOTIDE SEQUENCE [LARGE SCALE GENOMIC DNA]</scope>
    <source>
        <strain evidence="14 15">BZC3</strain>
    </source>
</reference>
<keyword evidence="5" id="KW-0732">Signal</keyword>
<evidence type="ECO:0000256" key="7">
    <source>
        <dbReference type="ARBA" id="ARBA00023136"/>
    </source>
</evidence>
<evidence type="ECO:0000313" key="14">
    <source>
        <dbReference type="EMBL" id="ASD28333.1"/>
    </source>
</evidence>